<evidence type="ECO:0000313" key="4">
    <source>
        <dbReference type="EnsemblMetazoa" id="PHUM213000-PA"/>
    </source>
</evidence>
<dbReference type="Proteomes" id="UP000009046">
    <property type="component" value="Unassembled WGS sequence"/>
</dbReference>
<dbReference type="CTD" id="8237446"/>
<proteinExistence type="predicted"/>
<dbReference type="EMBL" id="DS235171">
    <property type="protein sequence ID" value="EEB12903.1"/>
    <property type="molecule type" value="Genomic_DNA"/>
</dbReference>
<dbReference type="EnsemblMetazoa" id="PHUM213000-RA">
    <property type="protein sequence ID" value="PHUM213000-PA"/>
    <property type="gene ID" value="PHUM213000"/>
</dbReference>
<reference evidence="3" key="1">
    <citation type="submission" date="2007-04" db="EMBL/GenBank/DDBJ databases">
        <title>Annotation of Pediculus humanus corporis strain USDA.</title>
        <authorList>
            <person name="Kirkness E."/>
            <person name="Hannick L."/>
            <person name="Hass B."/>
            <person name="Bruggner R."/>
            <person name="Lawson D."/>
            <person name="Bidwell S."/>
            <person name="Joardar V."/>
            <person name="Caler E."/>
            <person name="Walenz B."/>
            <person name="Inman J."/>
            <person name="Schobel S."/>
            <person name="Galinsky K."/>
            <person name="Amedeo P."/>
            <person name="Strausberg R."/>
        </authorList>
    </citation>
    <scope>NUCLEOTIDE SEQUENCE</scope>
    <source>
        <strain evidence="3">USDA</strain>
    </source>
</reference>
<accession>E0VHL7</accession>
<dbReference type="AlphaFoldDB" id="E0VHL7"/>
<feature type="coiled-coil region" evidence="1">
    <location>
        <begin position="219"/>
        <end position="270"/>
    </location>
</feature>
<dbReference type="VEuPathDB" id="VectorBase:PHUM213000"/>
<gene>
    <name evidence="4" type="primary">8237446</name>
    <name evidence="3" type="ORF">Phum_PHUM213000</name>
</gene>
<organism>
    <name type="scientific">Pediculus humanus subsp. corporis</name>
    <name type="common">Body louse</name>
    <dbReference type="NCBI Taxonomy" id="121224"/>
    <lineage>
        <taxon>Eukaryota</taxon>
        <taxon>Metazoa</taxon>
        <taxon>Ecdysozoa</taxon>
        <taxon>Arthropoda</taxon>
        <taxon>Hexapoda</taxon>
        <taxon>Insecta</taxon>
        <taxon>Pterygota</taxon>
        <taxon>Neoptera</taxon>
        <taxon>Paraneoptera</taxon>
        <taxon>Psocodea</taxon>
        <taxon>Troctomorpha</taxon>
        <taxon>Phthiraptera</taxon>
        <taxon>Anoplura</taxon>
        <taxon>Pediculidae</taxon>
        <taxon>Pediculus</taxon>
    </lineage>
</organism>
<protein>
    <submittedName>
        <fullName evidence="3 4">Uncharacterized protein</fullName>
    </submittedName>
</protein>
<evidence type="ECO:0000313" key="3">
    <source>
        <dbReference type="EMBL" id="EEB12903.1"/>
    </source>
</evidence>
<evidence type="ECO:0000313" key="5">
    <source>
        <dbReference type="Proteomes" id="UP000009046"/>
    </source>
</evidence>
<feature type="region of interest" description="Disordered" evidence="2">
    <location>
        <begin position="108"/>
        <end position="135"/>
    </location>
</feature>
<evidence type="ECO:0000256" key="2">
    <source>
        <dbReference type="SAM" id="MobiDB-lite"/>
    </source>
</evidence>
<keyword evidence="5" id="KW-1185">Reference proteome</keyword>
<dbReference type="GeneID" id="8237446"/>
<name>E0VHL7_PEDHC</name>
<dbReference type="RefSeq" id="XP_002425641.1">
    <property type="nucleotide sequence ID" value="XM_002425596.1"/>
</dbReference>
<reference evidence="4" key="3">
    <citation type="submission" date="2021-02" db="UniProtKB">
        <authorList>
            <consortium name="EnsemblMetazoa"/>
        </authorList>
    </citation>
    <scope>IDENTIFICATION</scope>
    <source>
        <strain evidence="4">USDA</strain>
    </source>
</reference>
<keyword evidence="1" id="KW-0175">Coiled coil</keyword>
<evidence type="ECO:0000256" key="1">
    <source>
        <dbReference type="SAM" id="Coils"/>
    </source>
</evidence>
<reference evidence="3" key="2">
    <citation type="submission" date="2007-04" db="EMBL/GenBank/DDBJ databases">
        <title>The genome of the human body louse.</title>
        <authorList>
            <consortium name="The Human Body Louse Genome Consortium"/>
            <person name="Kirkness E."/>
            <person name="Walenz B."/>
            <person name="Hass B."/>
            <person name="Bruggner R."/>
            <person name="Strausberg R."/>
        </authorList>
    </citation>
    <scope>NUCLEOTIDE SEQUENCE</scope>
    <source>
        <strain evidence="3">USDA</strain>
    </source>
</reference>
<dbReference type="EMBL" id="AAZO01002451">
    <property type="status" value="NOT_ANNOTATED_CDS"/>
    <property type="molecule type" value="Genomic_DNA"/>
</dbReference>
<dbReference type="InParanoid" id="E0VHL7"/>
<dbReference type="HOGENOM" id="CLU_866859_0_0_1"/>
<sequence>MKLKKNVSEELMKDLKEQYKALLSSESTINYHNQNCNNNNNKNNDDDVHDLQPQEREEMKNTINDVNKDDVIVNLKEKYVEFAKENVKMKNILLDLKNQISTLTDVLSSSSSSNYKTGSQGKKLSKEVEEEEINGNESKRKKLIKSDVLNSWTNLYGIKTFNNNKNIKRNDYDMEEEEEGENHVTKRNVAGDENKIIYKVINGGDQSEKLELIKLRREISLLKDKMTNEKSLRQELENQINYMNTDINEKKILENEIKTLKRKINNDKMQKSDFDLIKYQKELYEKQPQIKTQLDVELEKSIKKHKTGPFFNASTDSNVTN</sequence>
<dbReference type="KEGG" id="phu:Phum_PHUM213000"/>